<evidence type="ECO:0000313" key="6">
    <source>
        <dbReference type="EMBL" id="MCK9816943.1"/>
    </source>
</evidence>
<proteinExistence type="predicted"/>
<protein>
    <submittedName>
        <fullName evidence="6">LacI family DNA-binding transcriptional regulator</fullName>
    </submittedName>
</protein>
<keyword evidence="7" id="KW-1185">Reference proteome</keyword>
<dbReference type="RefSeq" id="WP_268263193.1">
    <property type="nucleotide sequence ID" value="NZ_JALQCX010000047.1"/>
</dbReference>
<reference evidence="6 7" key="2">
    <citation type="journal article" date="2023" name="Plant Pathol.">
        <title>Dismantling and reorganizing Pseudomonas marginalis sensu#lato.</title>
        <authorList>
            <person name="Sawada H."/>
            <person name="Fujikawa T."/>
            <person name="Satou M."/>
        </authorList>
    </citation>
    <scope>NUCLEOTIDE SEQUENCE [LARGE SCALE GENOMIC DNA]</scope>
    <source>
        <strain evidence="6 7">MAFF 302046</strain>
    </source>
</reference>
<keyword evidence="3 6" id="KW-0238">DNA-binding</keyword>
<keyword evidence="4" id="KW-0804">Transcription</keyword>
<dbReference type="CDD" id="cd01392">
    <property type="entry name" value="HTH_LacI"/>
    <property type="match status" value="1"/>
</dbReference>
<dbReference type="SMART" id="SM00354">
    <property type="entry name" value="HTH_LACI"/>
    <property type="match status" value="1"/>
</dbReference>
<evidence type="ECO:0000256" key="2">
    <source>
        <dbReference type="ARBA" id="ARBA00023015"/>
    </source>
</evidence>
<evidence type="ECO:0000313" key="7">
    <source>
        <dbReference type="Proteomes" id="UP001155163"/>
    </source>
</evidence>
<evidence type="ECO:0000256" key="3">
    <source>
        <dbReference type="ARBA" id="ARBA00023125"/>
    </source>
</evidence>
<dbReference type="PROSITE" id="PS50932">
    <property type="entry name" value="HTH_LACI_2"/>
    <property type="match status" value="1"/>
</dbReference>
<accession>A0ABT0JLZ9</accession>
<dbReference type="InterPro" id="IPR010982">
    <property type="entry name" value="Lambda_DNA-bd_dom_sf"/>
</dbReference>
<dbReference type="InterPro" id="IPR046335">
    <property type="entry name" value="LacI/GalR-like_sensor"/>
</dbReference>
<evidence type="ECO:0000259" key="5">
    <source>
        <dbReference type="PROSITE" id="PS50932"/>
    </source>
</evidence>
<organism evidence="6 7">
    <name type="scientific">Pseudomonas morbosilactucae</name>
    <dbReference type="NCBI Taxonomy" id="2938197"/>
    <lineage>
        <taxon>Bacteria</taxon>
        <taxon>Pseudomonadati</taxon>
        <taxon>Pseudomonadota</taxon>
        <taxon>Gammaproteobacteria</taxon>
        <taxon>Pseudomonadales</taxon>
        <taxon>Pseudomonadaceae</taxon>
        <taxon>Pseudomonas</taxon>
    </lineage>
</organism>
<dbReference type="InterPro" id="IPR028082">
    <property type="entry name" value="Peripla_BP_I"/>
</dbReference>
<keyword evidence="1" id="KW-0678">Repressor</keyword>
<keyword evidence="2" id="KW-0805">Transcription regulation</keyword>
<evidence type="ECO:0000256" key="4">
    <source>
        <dbReference type="ARBA" id="ARBA00023163"/>
    </source>
</evidence>
<dbReference type="GO" id="GO:0003677">
    <property type="term" value="F:DNA binding"/>
    <property type="evidence" value="ECO:0007669"/>
    <property type="project" value="UniProtKB-KW"/>
</dbReference>
<dbReference type="CDD" id="cd06278">
    <property type="entry name" value="PBP1_LacI-like"/>
    <property type="match status" value="1"/>
</dbReference>
<dbReference type="Pfam" id="PF00356">
    <property type="entry name" value="LacI"/>
    <property type="match status" value="1"/>
</dbReference>
<dbReference type="Proteomes" id="UP001155163">
    <property type="component" value="Unassembled WGS sequence"/>
</dbReference>
<dbReference type="Gene3D" id="3.40.50.2300">
    <property type="match status" value="2"/>
</dbReference>
<evidence type="ECO:0000256" key="1">
    <source>
        <dbReference type="ARBA" id="ARBA00022491"/>
    </source>
</evidence>
<dbReference type="Gene3D" id="1.10.260.40">
    <property type="entry name" value="lambda repressor-like DNA-binding domains"/>
    <property type="match status" value="1"/>
</dbReference>
<gene>
    <name evidence="6" type="ORF">M1B35_23145</name>
</gene>
<feature type="domain" description="HTH lacI-type" evidence="5">
    <location>
        <begin position="7"/>
        <end position="61"/>
    </location>
</feature>
<name>A0ABT0JLZ9_9PSED</name>
<dbReference type="SUPFAM" id="SSF47413">
    <property type="entry name" value="lambda repressor-like DNA-binding domains"/>
    <property type="match status" value="1"/>
</dbReference>
<dbReference type="EMBL" id="JALQCX010000047">
    <property type="protein sequence ID" value="MCK9816943.1"/>
    <property type="molecule type" value="Genomic_DNA"/>
</dbReference>
<comment type="caution">
    <text evidence="6">The sequence shown here is derived from an EMBL/GenBank/DDBJ whole genome shotgun (WGS) entry which is preliminary data.</text>
</comment>
<dbReference type="InterPro" id="IPR000843">
    <property type="entry name" value="HTH_LacI"/>
</dbReference>
<reference evidence="6 7" key="1">
    <citation type="journal article" date="2022" name="Int. J. Syst. Evol. Microbiol.">
        <title>Pseudomonas aegrilactucae sp. nov. and Pseudomonas morbosilactucae sp. nov., pathogens causing bacterial rot of lettuce in Japan.</title>
        <authorList>
            <person name="Sawada H."/>
            <person name="Fujikawa T."/>
            <person name="Satou M."/>
        </authorList>
    </citation>
    <scope>NUCLEOTIDE SEQUENCE [LARGE SCALE GENOMIC DNA]</scope>
    <source>
        <strain evidence="6 7">MAFF 302046</strain>
    </source>
</reference>
<dbReference type="Pfam" id="PF13377">
    <property type="entry name" value="Peripla_BP_3"/>
    <property type="match status" value="1"/>
</dbReference>
<dbReference type="PANTHER" id="PTHR30146">
    <property type="entry name" value="LACI-RELATED TRANSCRIPTIONAL REPRESSOR"/>
    <property type="match status" value="1"/>
</dbReference>
<dbReference type="SUPFAM" id="SSF53822">
    <property type="entry name" value="Periplasmic binding protein-like I"/>
    <property type="match status" value="1"/>
</dbReference>
<dbReference type="PANTHER" id="PTHR30146:SF95">
    <property type="entry name" value="RIBOSE OPERON REPRESSOR"/>
    <property type="match status" value="1"/>
</dbReference>
<sequence>MANPDIITAEAVALHAGVSRSAVSRTFTPGASVSARTREKVMKSAEALGYQVNLIARTMNKGSSNFVGVITAGFENPFLASLLAPLTHHLNVHGLMPLLMNANDPQQLERSLQELLSYQVRGVILTSASASVEQVERYLNRQVPLTMINSDAHISGANAVVSDHIEGGRLAARELLRGGAKHLAFIGQSEGNYSSRQRLLGFREELARAGLTPMIEHYQQAGGYAGGQQAALALFADKNRPDGVFCATDMLALGVMDALRGSLALSIPEAVAVVGFDDIPQAAQGAYELTTVRQDPEALARYAVEVTVLPQRSEQTPQVPFCVPVELVRRRSTTE</sequence>